<keyword evidence="1" id="KW-0808">Transferase</keyword>
<dbReference type="Pfam" id="PF11051">
    <property type="entry name" value="Mannosyl_trans3"/>
    <property type="match status" value="1"/>
</dbReference>
<dbReference type="InterPro" id="IPR022751">
    <property type="entry name" value="Alpha_mannosyltransferase"/>
</dbReference>
<name>A0ABX1VYR1_9SPHI</name>
<proteinExistence type="predicted"/>
<sequence>MFDSVEYKKSGAIFWPDYWKTTPSNPIWKIVESRTILHLNKKVVRY</sequence>
<organism evidence="2 3">
    <name type="scientific">Mucilaginibacter humi</name>
    <dbReference type="NCBI Taxonomy" id="2732510"/>
    <lineage>
        <taxon>Bacteria</taxon>
        <taxon>Pseudomonadati</taxon>
        <taxon>Bacteroidota</taxon>
        <taxon>Sphingobacteriia</taxon>
        <taxon>Sphingobacteriales</taxon>
        <taxon>Sphingobacteriaceae</taxon>
        <taxon>Mucilaginibacter</taxon>
    </lineage>
</organism>
<accession>A0ABX1VYR1</accession>
<evidence type="ECO:0000256" key="1">
    <source>
        <dbReference type="ARBA" id="ARBA00022679"/>
    </source>
</evidence>
<dbReference type="Proteomes" id="UP000566071">
    <property type="component" value="Unassembled WGS sequence"/>
</dbReference>
<dbReference type="EMBL" id="JABFCR010000003">
    <property type="protein sequence ID" value="NNU33107.1"/>
    <property type="molecule type" value="Genomic_DNA"/>
</dbReference>
<evidence type="ECO:0000313" key="2">
    <source>
        <dbReference type="EMBL" id="NNU33107.1"/>
    </source>
</evidence>
<keyword evidence="3" id="KW-1185">Reference proteome</keyword>
<reference evidence="2 3" key="1">
    <citation type="submission" date="2020-05" db="EMBL/GenBank/DDBJ databases">
        <authorList>
            <person name="Khan S.A."/>
            <person name="Jeon C.O."/>
            <person name="Chun B.H."/>
        </authorList>
    </citation>
    <scope>NUCLEOTIDE SEQUENCE [LARGE SCALE GENOMIC DNA]</scope>
    <source>
        <strain evidence="2 3">S1162</strain>
    </source>
</reference>
<comment type="caution">
    <text evidence="2">The sequence shown here is derived from an EMBL/GenBank/DDBJ whole genome shotgun (WGS) entry which is preliminary data.</text>
</comment>
<gene>
    <name evidence="2" type="ORF">HK413_00955</name>
</gene>
<protein>
    <submittedName>
        <fullName evidence="2">Uncharacterized protein</fullName>
    </submittedName>
</protein>
<evidence type="ECO:0000313" key="3">
    <source>
        <dbReference type="Proteomes" id="UP000566071"/>
    </source>
</evidence>